<dbReference type="Proteomes" id="UP000838756">
    <property type="component" value="Unassembled WGS sequence"/>
</dbReference>
<dbReference type="AlphaFoldDB" id="A0A8S4S9L6"/>
<gene>
    <name evidence="1" type="primary">jg26442</name>
    <name evidence="1" type="ORF">PAEG_LOCUS23850</name>
</gene>
<evidence type="ECO:0000313" key="1">
    <source>
        <dbReference type="EMBL" id="CAH2261119.1"/>
    </source>
</evidence>
<sequence>MPLLMVELSKVVVHSEEKSKPSQRPSILSFLTSLARRKRRLETTQVYLQHLDSVLNTCTYRESCRCLDCQNGSSVLGWTLSDNHLMDCPGGVGQARELAMRRAPSLDDIGDPRLGGLNYDLSIWHPNCGIL</sequence>
<keyword evidence="2" id="KW-1185">Reference proteome</keyword>
<reference evidence="1" key="1">
    <citation type="submission" date="2022-03" db="EMBL/GenBank/DDBJ databases">
        <authorList>
            <person name="Lindestad O."/>
        </authorList>
    </citation>
    <scope>NUCLEOTIDE SEQUENCE</scope>
</reference>
<evidence type="ECO:0000313" key="2">
    <source>
        <dbReference type="Proteomes" id="UP000838756"/>
    </source>
</evidence>
<protein>
    <submittedName>
        <fullName evidence="1">Jg26442 protein</fullName>
    </submittedName>
</protein>
<dbReference type="EMBL" id="CAKXAJ010026184">
    <property type="protein sequence ID" value="CAH2261119.1"/>
    <property type="molecule type" value="Genomic_DNA"/>
</dbReference>
<accession>A0A8S4S9L6</accession>
<comment type="caution">
    <text evidence="1">The sequence shown here is derived from an EMBL/GenBank/DDBJ whole genome shotgun (WGS) entry which is preliminary data.</text>
</comment>
<dbReference type="OrthoDB" id="7425386at2759"/>
<name>A0A8S4S9L6_9NEOP</name>
<organism evidence="1 2">
    <name type="scientific">Pararge aegeria aegeria</name>
    <dbReference type="NCBI Taxonomy" id="348720"/>
    <lineage>
        <taxon>Eukaryota</taxon>
        <taxon>Metazoa</taxon>
        <taxon>Ecdysozoa</taxon>
        <taxon>Arthropoda</taxon>
        <taxon>Hexapoda</taxon>
        <taxon>Insecta</taxon>
        <taxon>Pterygota</taxon>
        <taxon>Neoptera</taxon>
        <taxon>Endopterygota</taxon>
        <taxon>Lepidoptera</taxon>
        <taxon>Glossata</taxon>
        <taxon>Ditrysia</taxon>
        <taxon>Papilionoidea</taxon>
        <taxon>Nymphalidae</taxon>
        <taxon>Satyrinae</taxon>
        <taxon>Satyrini</taxon>
        <taxon>Parargina</taxon>
        <taxon>Pararge</taxon>
    </lineage>
</organism>
<proteinExistence type="predicted"/>